<dbReference type="InterPro" id="IPR035906">
    <property type="entry name" value="MetI-like_sf"/>
</dbReference>
<evidence type="ECO:0000256" key="4">
    <source>
        <dbReference type="ARBA" id="ARBA00022475"/>
    </source>
</evidence>
<gene>
    <name evidence="12" type="primary">yvgM</name>
    <name evidence="12" type="ORF">GCM10010911_00900</name>
</gene>
<dbReference type="PANTHER" id="PTHR30183:SF3">
    <property type="entry name" value="MOLYBDENUM TRANSPORT SYSTEM PERMEASE PROTEIN MODB"/>
    <property type="match status" value="1"/>
</dbReference>
<evidence type="ECO:0000313" key="13">
    <source>
        <dbReference type="Proteomes" id="UP000612456"/>
    </source>
</evidence>
<dbReference type="CDD" id="cd06261">
    <property type="entry name" value="TM_PBP2"/>
    <property type="match status" value="1"/>
</dbReference>
<dbReference type="GO" id="GO:0005886">
    <property type="term" value="C:plasma membrane"/>
    <property type="evidence" value="ECO:0007669"/>
    <property type="project" value="UniProtKB-SubCell"/>
</dbReference>
<proteinExistence type="inferred from homology"/>
<reference evidence="12" key="2">
    <citation type="submission" date="2020-09" db="EMBL/GenBank/DDBJ databases">
        <authorList>
            <person name="Sun Q."/>
            <person name="Zhou Y."/>
        </authorList>
    </citation>
    <scope>NUCLEOTIDE SEQUENCE</scope>
    <source>
        <strain evidence="12">CGMCC 1.15178</strain>
    </source>
</reference>
<evidence type="ECO:0000256" key="10">
    <source>
        <dbReference type="RuleBase" id="RU365097"/>
    </source>
</evidence>
<feature type="transmembrane region" description="Helical" evidence="9">
    <location>
        <begin position="160"/>
        <end position="180"/>
    </location>
</feature>
<keyword evidence="3 9" id="KW-0813">Transport</keyword>
<feature type="transmembrane region" description="Helical" evidence="9">
    <location>
        <begin position="54"/>
        <end position="73"/>
    </location>
</feature>
<feature type="domain" description="ABC transmembrane type-1" evidence="11">
    <location>
        <begin position="1"/>
        <end position="178"/>
    </location>
</feature>
<comment type="similarity">
    <text evidence="2 10">Belongs to the binding-protein-dependent transport system permease family. CysTW subfamily.</text>
</comment>
<comment type="caution">
    <text evidence="10">Lacks conserved residue(s) required for the propagation of feature annotation.</text>
</comment>
<dbReference type="EMBL" id="BMHP01000001">
    <property type="protein sequence ID" value="GGD47206.1"/>
    <property type="molecule type" value="Genomic_DNA"/>
</dbReference>
<keyword evidence="8 9" id="KW-0472">Membrane</keyword>
<evidence type="ECO:0000256" key="1">
    <source>
        <dbReference type="ARBA" id="ARBA00004651"/>
    </source>
</evidence>
<keyword evidence="5 10" id="KW-0500">Molybdenum</keyword>
<name>A0A917DLK8_9BACL</name>
<evidence type="ECO:0000256" key="9">
    <source>
        <dbReference type="RuleBase" id="RU363032"/>
    </source>
</evidence>
<dbReference type="SUPFAM" id="SSF161098">
    <property type="entry name" value="MetI-like"/>
    <property type="match status" value="1"/>
</dbReference>
<evidence type="ECO:0000256" key="6">
    <source>
        <dbReference type="ARBA" id="ARBA00022692"/>
    </source>
</evidence>
<dbReference type="PROSITE" id="PS50928">
    <property type="entry name" value="ABC_TM1"/>
    <property type="match status" value="1"/>
</dbReference>
<evidence type="ECO:0000256" key="3">
    <source>
        <dbReference type="ARBA" id="ARBA00022448"/>
    </source>
</evidence>
<evidence type="ECO:0000256" key="2">
    <source>
        <dbReference type="ARBA" id="ARBA00007069"/>
    </source>
</evidence>
<protein>
    <recommendedName>
        <fullName evidence="10">Molybdenum transport system permease</fullName>
    </recommendedName>
</protein>
<dbReference type="Proteomes" id="UP000612456">
    <property type="component" value="Unassembled WGS sequence"/>
</dbReference>
<evidence type="ECO:0000256" key="7">
    <source>
        <dbReference type="ARBA" id="ARBA00022989"/>
    </source>
</evidence>
<evidence type="ECO:0000256" key="8">
    <source>
        <dbReference type="ARBA" id="ARBA00023136"/>
    </source>
</evidence>
<feature type="transmembrane region" description="Helical" evidence="9">
    <location>
        <begin position="12"/>
        <end position="34"/>
    </location>
</feature>
<dbReference type="Pfam" id="PF00528">
    <property type="entry name" value="BPD_transp_1"/>
    <property type="match status" value="1"/>
</dbReference>
<comment type="subcellular location">
    <subcellularLocation>
        <location evidence="1 9">Cell membrane</location>
        <topology evidence="1 9">Multi-pass membrane protein</topology>
    </subcellularLocation>
</comment>
<dbReference type="NCBIfam" id="TIGR02141">
    <property type="entry name" value="modB_ABC"/>
    <property type="match status" value="1"/>
</dbReference>
<dbReference type="AlphaFoldDB" id="A0A917DLK8"/>
<reference evidence="12" key="1">
    <citation type="journal article" date="2014" name="Int. J. Syst. Evol. Microbiol.">
        <title>Complete genome sequence of Corynebacterium casei LMG S-19264T (=DSM 44701T), isolated from a smear-ripened cheese.</title>
        <authorList>
            <consortium name="US DOE Joint Genome Institute (JGI-PGF)"/>
            <person name="Walter F."/>
            <person name="Albersmeier A."/>
            <person name="Kalinowski J."/>
            <person name="Ruckert C."/>
        </authorList>
    </citation>
    <scope>NUCLEOTIDE SEQUENCE</scope>
    <source>
        <strain evidence="12">CGMCC 1.15178</strain>
    </source>
</reference>
<keyword evidence="7 9" id="KW-1133">Transmembrane helix</keyword>
<comment type="function">
    <text evidence="10">Part of the binding-protein-dependent transport system for molybdenum; probably responsible for the translocation of the substrate across the membrane.</text>
</comment>
<dbReference type="InterPro" id="IPR011867">
    <property type="entry name" value="ModB_ABC"/>
</dbReference>
<dbReference type="PANTHER" id="PTHR30183">
    <property type="entry name" value="MOLYBDENUM TRANSPORT SYSTEM PERMEASE PROTEIN MODB"/>
    <property type="match status" value="1"/>
</dbReference>
<evidence type="ECO:0000259" key="11">
    <source>
        <dbReference type="PROSITE" id="PS50928"/>
    </source>
</evidence>
<keyword evidence="4 10" id="KW-1003">Cell membrane</keyword>
<dbReference type="InterPro" id="IPR000515">
    <property type="entry name" value="MetI-like"/>
</dbReference>
<dbReference type="Gene3D" id="1.10.3720.10">
    <property type="entry name" value="MetI-like"/>
    <property type="match status" value="1"/>
</dbReference>
<evidence type="ECO:0000256" key="5">
    <source>
        <dbReference type="ARBA" id="ARBA00022505"/>
    </source>
</evidence>
<dbReference type="GO" id="GO:0015098">
    <property type="term" value="F:molybdate ion transmembrane transporter activity"/>
    <property type="evidence" value="ECO:0007669"/>
    <property type="project" value="UniProtKB-UniRule"/>
</dbReference>
<keyword evidence="6 9" id="KW-0812">Transmembrane</keyword>
<evidence type="ECO:0000313" key="12">
    <source>
        <dbReference type="EMBL" id="GGD47206.1"/>
    </source>
</evidence>
<keyword evidence="13" id="KW-1185">Reference proteome</keyword>
<organism evidence="12 13">
    <name type="scientific">Paenibacillus nasutitermitis</name>
    <dbReference type="NCBI Taxonomy" id="1652958"/>
    <lineage>
        <taxon>Bacteria</taxon>
        <taxon>Bacillati</taxon>
        <taxon>Bacillota</taxon>
        <taxon>Bacilli</taxon>
        <taxon>Bacillales</taxon>
        <taxon>Paenibacillaceae</taxon>
        <taxon>Paenibacillus</taxon>
    </lineage>
</organism>
<feature type="transmembrane region" description="Helical" evidence="9">
    <location>
        <begin position="117"/>
        <end position="140"/>
    </location>
</feature>
<comment type="caution">
    <text evidence="12">The sequence shown here is derived from an EMBL/GenBank/DDBJ whole genome shotgun (WGS) entry which is preliminary data.</text>
</comment>
<accession>A0A917DLK8</accession>
<sequence>MAGARFRGRSAVETLLLLPLVLPPTVVGFILLVLLGRRSWIGQGFEWLFHQPIVFTWGAGVIAAIVVAFPLAYRTMLVGFESVDRSLKDAARSAGAGEWQVFRYITMPLASRSLSAGYILGFARALGEFGATLMIAGNIPGRTQTLPTAIYMAVDSGNQIWVWSWAIVMIALSFGMLLWANRYSGA</sequence>